<dbReference type="CDD" id="cd06218">
    <property type="entry name" value="DHOD_e_trans"/>
    <property type="match status" value="1"/>
</dbReference>
<evidence type="ECO:0000256" key="5">
    <source>
        <dbReference type="ARBA" id="ARBA00022723"/>
    </source>
</evidence>
<evidence type="ECO:0000256" key="7">
    <source>
        <dbReference type="ARBA" id="ARBA00022982"/>
    </source>
</evidence>
<organism evidence="14 15">
    <name type="scientific">Salinispira pacifica</name>
    <dbReference type="NCBI Taxonomy" id="1307761"/>
    <lineage>
        <taxon>Bacteria</taxon>
        <taxon>Pseudomonadati</taxon>
        <taxon>Spirochaetota</taxon>
        <taxon>Spirochaetia</taxon>
        <taxon>Spirochaetales</taxon>
        <taxon>Spirochaetaceae</taxon>
        <taxon>Salinispira</taxon>
    </lineage>
</organism>
<dbReference type="GO" id="GO:0006221">
    <property type="term" value="P:pyrimidine nucleotide biosynthetic process"/>
    <property type="evidence" value="ECO:0007669"/>
    <property type="project" value="InterPro"/>
</dbReference>
<feature type="binding site" evidence="11">
    <location>
        <begin position="78"/>
        <end position="80"/>
    </location>
    <ligand>
        <name>FAD</name>
        <dbReference type="ChEBI" id="CHEBI:57692"/>
    </ligand>
</feature>
<evidence type="ECO:0000256" key="1">
    <source>
        <dbReference type="ARBA" id="ARBA00006422"/>
    </source>
</evidence>
<evidence type="ECO:0000313" key="14">
    <source>
        <dbReference type="EMBL" id="AHC15623.1"/>
    </source>
</evidence>
<evidence type="ECO:0000259" key="13">
    <source>
        <dbReference type="PROSITE" id="PS51384"/>
    </source>
</evidence>
<comment type="cofactor">
    <cofactor evidence="10">
        <name>[2Fe-2S] cluster</name>
        <dbReference type="ChEBI" id="CHEBI:190135"/>
    </cofactor>
</comment>
<keyword evidence="9 12" id="KW-0411">Iron-sulfur</keyword>
<dbReference type="PATRIC" id="fig|1307761.3.peg.2255"/>
<evidence type="ECO:0000256" key="8">
    <source>
        <dbReference type="ARBA" id="ARBA00023004"/>
    </source>
</evidence>
<comment type="cofactor">
    <cofactor evidence="11">
        <name>FAD</name>
        <dbReference type="ChEBI" id="CHEBI:57692"/>
    </cofactor>
    <text evidence="11">Binds 1 FAD per subunit.</text>
</comment>
<dbReference type="InterPro" id="IPR050353">
    <property type="entry name" value="PyrK_electron_transfer"/>
</dbReference>
<dbReference type="Proteomes" id="UP000018680">
    <property type="component" value="Chromosome"/>
</dbReference>
<dbReference type="GO" id="GO:0051537">
    <property type="term" value="F:2 iron, 2 sulfur cluster binding"/>
    <property type="evidence" value="ECO:0007669"/>
    <property type="project" value="UniProtKB-KW"/>
</dbReference>
<dbReference type="KEGG" id="slr:L21SP2_2262"/>
<dbReference type="AlphaFoldDB" id="V5WIL5"/>
<dbReference type="SUPFAM" id="SSF63380">
    <property type="entry name" value="Riboflavin synthase domain-like"/>
    <property type="match status" value="1"/>
</dbReference>
<dbReference type="PIRSF" id="PIRSF006816">
    <property type="entry name" value="Cyc3_hyd_g"/>
    <property type="match status" value="1"/>
</dbReference>
<accession>V5WIL5</accession>
<sequence length="285" mass="31073">MEHIHGNILENREIASGYYELIFRMEGQSPLPGQFLTLRVDESSQPLLRRPFAFSSYTNEANSRAVKAGSEAGTAGIIYQKRGHATTILTGKRPGEHLDVLSPLGNSWPMPRTSRRPLLIAGGIGMGPLFFFARRLIADGRNPILALGARHAGLIPVSSLQEFLQPAGESPTGNGKAELILATDDGSRLSDELPPPFHGNIIQALESRFSPEEELEVYSCGPHVMMHAAVKWAELRNAPAWVSMEQTMGCAVGACMGCVVEVNDEKRYARVCSEGPIFSGGYIKW</sequence>
<evidence type="ECO:0000313" key="15">
    <source>
        <dbReference type="Proteomes" id="UP000018680"/>
    </source>
</evidence>
<dbReference type="eggNOG" id="COG0543">
    <property type="taxonomic scope" value="Bacteria"/>
</dbReference>
<keyword evidence="7" id="KW-0249">Electron transport</keyword>
<feature type="binding site" evidence="12">
    <location>
        <position position="250"/>
    </location>
    <ligand>
        <name>[2Fe-2S] cluster</name>
        <dbReference type="ChEBI" id="CHEBI:190135"/>
    </ligand>
</feature>
<comment type="cofactor">
    <cofactor evidence="12">
        <name>[2Fe-2S] cluster</name>
        <dbReference type="ChEBI" id="CHEBI:190135"/>
    </cofactor>
    <text evidence="12">Binds 1 [2Fe-2S] cluster per subunit.</text>
</comment>
<dbReference type="PANTHER" id="PTHR43513">
    <property type="entry name" value="DIHYDROOROTATE DEHYDROGENASE B (NAD(+)), ELECTRON TRANSFER SUBUNIT"/>
    <property type="match status" value="1"/>
</dbReference>
<dbReference type="InterPro" id="IPR019480">
    <property type="entry name" value="Dihydroorotate_DH_Fe-S-bd"/>
</dbReference>
<keyword evidence="8 12" id="KW-0408">Iron</keyword>
<feature type="domain" description="FAD-binding FR-type" evidence="13">
    <location>
        <begin position="1"/>
        <end position="110"/>
    </location>
</feature>
<evidence type="ECO:0000256" key="10">
    <source>
        <dbReference type="ARBA" id="ARBA00034078"/>
    </source>
</evidence>
<name>V5WIL5_9SPIO</name>
<evidence type="ECO:0000256" key="9">
    <source>
        <dbReference type="ARBA" id="ARBA00023014"/>
    </source>
</evidence>
<dbReference type="Gene3D" id="2.10.240.10">
    <property type="entry name" value="Dihydroorotate dehydrogenase, electron transfer subunit"/>
    <property type="match status" value="1"/>
</dbReference>
<keyword evidence="4 12" id="KW-0001">2Fe-2S</keyword>
<keyword evidence="14" id="KW-0560">Oxidoreductase</keyword>
<dbReference type="InterPro" id="IPR039261">
    <property type="entry name" value="FNR_nucleotide-bd"/>
</dbReference>
<dbReference type="GO" id="GO:0050660">
    <property type="term" value="F:flavin adenine dinucleotide binding"/>
    <property type="evidence" value="ECO:0007669"/>
    <property type="project" value="InterPro"/>
</dbReference>
<dbReference type="Gene3D" id="3.40.50.80">
    <property type="entry name" value="Nucleotide-binding domain of ferredoxin-NADP reductase (FNR) module"/>
    <property type="match status" value="1"/>
</dbReference>
<evidence type="ECO:0000256" key="3">
    <source>
        <dbReference type="ARBA" id="ARBA00022630"/>
    </source>
</evidence>
<reference evidence="14 15" key="1">
    <citation type="journal article" date="2015" name="Stand. Genomic Sci.">
        <title>Complete genome sequence and description of Salinispira pacifica gen. nov., sp. nov., a novel spirochaete isolated form a hypersaline microbial mat.</title>
        <authorList>
            <person name="Ben Hania W."/>
            <person name="Joseph M."/>
            <person name="Schumann P."/>
            <person name="Bunk B."/>
            <person name="Fiebig A."/>
            <person name="Sproer C."/>
            <person name="Klenk H.P."/>
            <person name="Fardeau M.L."/>
            <person name="Spring S."/>
        </authorList>
    </citation>
    <scope>NUCLEOTIDE SEQUENCE [LARGE SCALE GENOMIC DNA]</scope>
    <source>
        <strain evidence="14 15">L21-RPul-D2</strain>
    </source>
</reference>
<comment type="similarity">
    <text evidence="1">Belongs to the PyrK family.</text>
</comment>
<dbReference type="InterPro" id="IPR012165">
    <property type="entry name" value="Cyt_c3_hydrogenase_gsu"/>
</dbReference>
<evidence type="ECO:0000256" key="6">
    <source>
        <dbReference type="ARBA" id="ARBA00022827"/>
    </source>
</evidence>
<dbReference type="PANTHER" id="PTHR43513:SF3">
    <property type="entry name" value="DIHYDROOROTATE DEHYDROGENASE B (NAD(+)), ELECTRON TRANSFER SUBUNIT-RELATED"/>
    <property type="match status" value="1"/>
</dbReference>
<dbReference type="SUPFAM" id="SSF52343">
    <property type="entry name" value="Ferredoxin reductase-like, C-terminal NADP-linked domain"/>
    <property type="match status" value="1"/>
</dbReference>
<evidence type="ECO:0000256" key="12">
    <source>
        <dbReference type="PIRSR" id="PIRSR006816-2"/>
    </source>
</evidence>
<dbReference type="InterPro" id="IPR017938">
    <property type="entry name" value="Riboflavin_synthase-like_b-brl"/>
</dbReference>
<dbReference type="InterPro" id="IPR037117">
    <property type="entry name" value="Dihydroorotate_DH_ele_sf"/>
</dbReference>
<keyword evidence="3 11" id="KW-0285">Flavoprotein</keyword>
<protein>
    <submittedName>
        <fullName evidence="14">Dihydroorotate dehydrogenase electron transfer subunit</fullName>
        <ecNumber evidence="14">1.3.98.1</ecNumber>
    </submittedName>
</protein>
<dbReference type="RefSeq" id="WP_024268527.1">
    <property type="nucleotide sequence ID" value="NC_023035.1"/>
</dbReference>
<dbReference type="HOGENOM" id="CLU_003827_1_2_12"/>
<dbReference type="GO" id="GO:0046872">
    <property type="term" value="F:metal ion binding"/>
    <property type="evidence" value="ECO:0007669"/>
    <property type="project" value="UniProtKB-KW"/>
</dbReference>
<dbReference type="GO" id="GO:1990663">
    <property type="term" value="F:dihydroorotate dehydrogenase (fumarate) activity"/>
    <property type="evidence" value="ECO:0007669"/>
    <property type="project" value="UniProtKB-EC"/>
</dbReference>
<evidence type="ECO:0000256" key="4">
    <source>
        <dbReference type="ARBA" id="ARBA00022714"/>
    </source>
</evidence>
<dbReference type="EMBL" id="CP006939">
    <property type="protein sequence ID" value="AHC15623.1"/>
    <property type="molecule type" value="Genomic_DNA"/>
</dbReference>
<dbReference type="PROSITE" id="PS51384">
    <property type="entry name" value="FAD_FR"/>
    <property type="match status" value="1"/>
</dbReference>
<dbReference type="EC" id="1.3.98.1" evidence="14"/>
<keyword evidence="6 11" id="KW-0274">FAD</keyword>
<keyword evidence="5 12" id="KW-0479">Metal-binding</keyword>
<dbReference type="InterPro" id="IPR017927">
    <property type="entry name" value="FAD-bd_FR_type"/>
</dbReference>
<evidence type="ECO:0000256" key="2">
    <source>
        <dbReference type="ARBA" id="ARBA00022448"/>
    </source>
</evidence>
<keyword evidence="15" id="KW-1185">Reference proteome</keyword>
<keyword evidence="2" id="KW-0813">Transport</keyword>
<evidence type="ECO:0000256" key="11">
    <source>
        <dbReference type="PIRSR" id="PIRSR006816-1"/>
    </source>
</evidence>
<proteinExistence type="inferred from homology"/>
<gene>
    <name evidence="14" type="ORF">L21SP2_2262</name>
</gene>
<feature type="binding site" evidence="12">
    <location>
        <position position="255"/>
    </location>
    <ligand>
        <name>[2Fe-2S] cluster</name>
        <dbReference type="ChEBI" id="CHEBI:190135"/>
    </ligand>
</feature>
<feature type="binding site" evidence="12">
    <location>
        <position position="258"/>
    </location>
    <ligand>
        <name>[2Fe-2S] cluster</name>
        <dbReference type="ChEBI" id="CHEBI:190135"/>
    </ligand>
</feature>
<feature type="binding site" evidence="12">
    <location>
        <position position="272"/>
    </location>
    <ligand>
        <name>[2Fe-2S] cluster</name>
        <dbReference type="ChEBI" id="CHEBI:190135"/>
    </ligand>
</feature>
<dbReference type="Gene3D" id="2.40.30.10">
    <property type="entry name" value="Translation factors"/>
    <property type="match status" value="1"/>
</dbReference>
<dbReference type="Pfam" id="PF10418">
    <property type="entry name" value="DHODB_Fe-S_bind"/>
    <property type="match status" value="1"/>
</dbReference>
<dbReference type="STRING" id="1307761.L21SP2_2262"/>
<dbReference type="OrthoDB" id="9789468at2"/>